<evidence type="ECO:0008006" key="3">
    <source>
        <dbReference type="Google" id="ProtNLM"/>
    </source>
</evidence>
<dbReference type="SUPFAM" id="SSF52540">
    <property type="entry name" value="P-loop containing nucleoside triphosphate hydrolases"/>
    <property type="match status" value="1"/>
</dbReference>
<organism evidence="1 2">
    <name type="scientific">Namhaeicola litoreus</name>
    <dbReference type="NCBI Taxonomy" id="1052145"/>
    <lineage>
        <taxon>Bacteria</taxon>
        <taxon>Pseudomonadati</taxon>
        <taxon>Bacteroidota</taxon>
        <taxon>Flavobacteriia</taxon>
        <taxon>Flavobacteriales</taxon>
        <taxon>Flavobacteriaceae</taxon>
        <taxon>Namhaeicola</taxon>
    </lineage>
</organism>
<keyword evidence="2" id="KW-1185">Reference proteome</keyword>
<dbReference type="Proteomes" id="UP001597201">
    <property type="component" value="Unassembled WGS sequence"/>
</dbReference>
<dbReference type="EMBL" id="JBHTMY010000004">
    <property type="protein sequence ID" value="MFD1316845.1"/>
    <property type="molecule type" value="Genomic_DNA"/>
</dbReference>
<dbReference type="Gene3D" id="3.40.50.300">
    <property type="entry name" value="P-loop containing nucleotide triphosphate hydrolases"/>
    <property type="match status" value="1"/>
</dbReference>
<evidence type="ECO:0000313" key="1">
    <source>
        <dbReference type="EMBL" id="MFD1316845.1"/>
    </source>
</evidence>
<accession>A0ABW3Y5V4</accession>
<reference evidence="2" key="1">
    <citation type="journal article" date="2019" name="Int. J. Syst. Evol. Microbiol.">
        <title>The Global Catalogue of Microorganisms (GCM) 10K type strain sequencing project: providing services to taxonomists for standard genome sequencing and annotation.</title>
        <authorList>
            <consortium name="The Broad Institute Genomics Platform"/>
            <consortium name="The Broad Institute Genome Sequencing Center for Infectious Disease"/>
            <person name="Wu L."/>
            <person name="Ma J."/>
        </authorList>
    </citation>
    <scope>NUCLEOTIDE SEQUENCE [LARGE SCALE GENOMIC DNA]</scope>
    <source>
        <strain evidence="2">CCUG 61485</strain>
    </source>
</reference>
<comment type="caution">
    <text evidence="1">The sequence shown here is derived from an EMBL/GenBank/DDBJ whole genome shotgun (WGS) entry which is preliminary data.</text>
</comment>
<protein>
    <recommendedName>
        <fullName evidence="3">Sulfotransferase family protein</fullName>
    </recommendedName>
</protein>
<evidence type="ECO:0000313" key="2">
    <source>
        <dbReference type="Proteomes" id="UP001597201"/>
    </source>
</evidence>
<gene>
    <name evidence="1" type="ORF">ACFQ39_14560</name>
</gene>
<sequence length="229" mass="27424">MIISHKHKFIFIKTAKTAGTSIEVYLEKFCGDEDIITPIFPLVKGHQSQNFKNYFNPIKELKCSRFKSAKITFSNLWNEEKFYNHIPGYLVRSRINKNIWNNYFKFCVERNPWDKSVSHYHMLNFRNQQNLSFKEYISKGRFCLNYPKYTDPIGGKIILDKVILYENLNEGLTEVFNELGLPFDGFLNENAKTSYRMKNSNYQNYYDSRDMETIKHAFRKEIDLWNYSF</sequence>
<dbReference type="RefSeq" id="WP_377180285.1">
    <property type="nucleotide sequence ID" value="NZ_JBHTMY010000004.1"/>
</dbReference>
<proteinExistence type="predicted"/>
<name>A0ABW3Y5V4_9FLAO</name>
<dbReference type="InterPro" id="IPR027417">
    <property type="entry name" value="P-loop_NTPase"/>
</dbReference>